<feature type="transmembrane region" description="Helical" evidence="8">
    <location>
        <begin position="124"/>
        <end position="142"/>
    </location>
</feature>
<dbReference type="InterPro" id="IPR001734">
    <property type="entry name" value="Na/solute_symporter"/>
</dbReference>
<evidence type="ECO:0000256" key="1">
    <source>
        <dbReference type="ARBA" id="ARBA00004141"/>
    </source>
</evidence>
<evidence type="ECO:0000256" key="5">
    <source>
        <dbReference type="ARBA" id="ARBA00022989"/>
    </source>
</evidence>
<dbReference type="CDD" id="cd10322">
    <property type="entry name" value="SLC5sbd"/>
    <property type="match status" value="1"/>
</dbReference>
<protein>
    <submittedName>
        <fullName evidence="9">Solute:Na+ symporter, SSS family</fullName>
    </submittedName>
</protein>
<proteinExistence type="inferred from homology"/>
<dbReference type="GO" id="GO:0022857">
    <property type="term" value="F:transmembrane transporter activity"/>
    <property type="evidence" value="ECO:0007669"/>
    <property type="project" value="InterPro"/>
</dbReference>
<feature type="transmembrane region" description="Helical" evidence="8">
    <location>
        <begin position="315"/>
        <end position="335"/>
    </location>
</feature>
<feature type="transmembrane region" description="Helical" evidence="8">
    <location>
        <begin position="428"/>
        <end position="447"/>
    </location>
</feature>
<dbReference type="RefSeq" id="WP_242977352.1">
    <property type="nucleotide sequence ID" value="NZ_FQVM01000045.1"/>
</dbReference>
<feature type="transmembrane region" description="Helical" evidence="8">
    <location>
        <begin position="6"/>
        <end position="28"/>
    </location>
</feature>
<comment type="subcellular location">
    <subcellularLocation>
        <location evidence="1">Membrane</location>
        <topology evidence="1">Multi-pass membrane protein</topology>
    </subcellularLocation>
</comment>
<feature type="transmembrane region" description="Helical" evidence="8">
    <location>
        <begin position="74"/>
        <end position="93"/>
    </location>
</feature>
<dbReference type="Proteomes" id="UP000184035">
    <property type="component" value="Unassembled WGS sequence"/>
</dbReference>
<dbReference type="EMBL" id="FQVM01000045">
    <property type="protein sequence ID" value="SHF16714.1"/>
    <property type="molecule type" value="Genomic_DNA"/>
</dbReference>
<sequence>MSTNFSWMLDGSIVGCYILVSLVVGLLIRKYVSNVDDYLLAGREVDLYAGMASLAATEFGIITCMSAAQLGFKYGFSGATVGILFAIVMFIVGKTGFCIKPLRNAGVITIPEFFEKKFGKRVRWASGVVIVLGGLLNMGVFLRTGGEFLVYVVGLNPKYLEITMTALLVIVALYTVLGGMLSVIVTDFMQFILMSVGLILVTIIIIANVGWGNIINAAVTKSGAGAFNPFVNDGLGWQYVLYTLLSVSATILTWQTMVARVLSAKSSKVAQKMYTRTSVFYIARSIIPVVWGIAAIAVLTPSQMPSNPLNAMPKMLATVLPSGIIGILVAAMLAADMSTDSSYLLGWSSVIYNDILVIIHKNSWEEKKAVLVNRLLVVAIGIFLLLYGLWYPLKSDLWVYMTLTATIYSVSVSTLLIAACYWKKANNWGAYSSIVLGAICPVLFLVLQQLPSTVAFAEYIGPYISGIAAFGFAWIGMIGGSLLKYKVMGNNSVSNVKEKGAI</sequence>
<evidence type="ECO:0000256" key="3">
    <source>
        <dbReference type="ARBA" id="ARBA00022448"/>
    </source>
</evidence>
<feature type="transmembrane region" description="Helical" evidence="8">
    <location>
        <begin position="191"/>
        <end position="219"/>
    </location>
</feature>
<accession>A0A1M4ZF81</accession>
<feature type="transmembrane region" description="Helical" evidence="8">
    <location>
        <begin position="279"/>
        <end position="300"/>
    </location>
</feature>
<dbReference type="STRING" id="1533.SAMN05443638_1458"/>
<organism evidence="9 10">
    <name type="scientific">Clostridium fallax</name>
    <dbReference type="NCBI Taxonomy" id="1533"/>
    <lineage>
        <taxon>Bacteria</taxon>
        <taxon>Bacillati</taxon>
        <taxon>Bacillota</taxon>
        <taxon>Clostridia</taxon>
        <taxon>Eubacteriales</taxon>
        <taxon>Clostridiaceae</taxon>
        <taxon>Clostridium</taxon>
    </lineage>
</organism>
<dbReference type="PANTHER" id="PTHR48086">
    <property type="entry name" value="SODIUM/PROLINE SYMPORTER-RELATED"/>
    <property type="match status" value="1"/>
</dbReference>
<evidence type="ECO:0000313" key="10">
    <source>
        <dbReference type="Proteomes" id="UP000184035"/>
    </source>
</evidence>
<evidence type="ECO:0000256" key="4">
    <source>
        <dbReference type="ARBA" id="ARBA00022692"/>
    </source>
</evidence>
<feature type="transmembrane region" description="Helical" evidence="8">
    <location>
        <begin position="371"/>
        <end position="391"/>
    </location>
</feature>
<dbReference type="PROSITE" id="PS50283">
    <property type="entry name" value="NA_SOLUT_SYMP_3"/>
    <property type="match status" value="1"/>
</dbReference>
<dbReference type="InterPro" id="IPR038377">
    <property type="entry name" value="Na/Glc_symporter_sf"/>
</dbReference>
<dbReference type="PANTHER" id="PTHR48086:SF7">
    <property type="entry name" value="SODIUM-SOLUTE SYMPORTER-RELATED"/>
    <property type="match status" value="1"/>
</dbReference>
<feature type="transmembrane region" description="Helical" evidence="8">
    <location>
        <begin position="459"/>
        <end position="483"/>
    </location>
</feature>
<feature type="transmembrane region" description="Helical" evidence="8">
    <location>
        <begin position="48"/>
        <end position="68"/>
    </location>
</feature>
<evidence type="ECO:0000313" key="9">
    <source>
        <dbReference type="EMBL" id="SHF16714.1"/>
    </source>
</evidence>
<evidence type="ECO:0000256" key="8">
    <source>
        <dbReference type="SAM" id="Phobius"/>
    </source>
</evidence>
<gene>
    <name evidence="9" type="ORF">SAMN05443638_1458</name>
</gene>
<evidence type="ECO:0000256" key="6">
    <source>
        <dbReference type="ARBA" id="ARBA00023136"/>
    </source>
</evidence>
<evidence type="ECO:0000256" key="7">
    <source>
        <dbReference type="RuleBase" id="RU362091"/>
    </source>
</evidence>
<dbReference type="Gene3D" id="1.20.1730.10">
    <property type="entry name" value="Sodium/glucose cotransporter"/>
    <property type="match status" value="1"/>
</dbReference>
<feature type="transmembrane region" description="Helical" evidence="8">
    <location>
        <begin position="162"/>
        <end position="184"/>
    </location>
</feature>
<dbReference type="AlphaFoldDB" id="A0A1M4ZF81"/>
<keyword evidence="3" id="KW-0813">Transport</keyword>
<feature type="transmembrane region" description="Helical" evidence="8">
    <location>
        <begin position="239"/>
        <end position="258"/>
    </location>
</feature>
<keyword evidence="4 8" id="KW-0812">Transmembrane</keyword>
<comment type="similarity">
    <text evidence="2 7">Belongs to the sodium:solute symporter (SSF) (TC 2.A.21) family.</text>
</comment>
<name>A0A1M4ZF81_9CLOT</name>
<dbReference type="GO" id="GO:0005886">
    <property type="term" value="C:plasma membrane"/>
    <property type="evidence" value="ECO:0007669"/>
    <property type="project" value="TreeGrafter"/>
</dbReference>
<feature type="transmembrane region" description="Helical" evidence="8">
    <location>
        <begin position="397"/>
        <end position="421"/>
    </location>
</feature>
<reference evidence="9 10" key="1">
    <citation type="submission" date="2016-11" db="EMBL/GenBank/DDBJ databases">
        <authorList>
            <person name="Jaros S."/>
            <person name="Januszkiewicz K."/>
            <person name="Wedrychowicz H."/>
        </authorList>
    </citation>
    <scope>NUCLEOTIDE SEQUENCE [LARGE SCALE GENOMIC DNA]</scope>
    <source>
        <strain evidence="9 10">DSM 2631</strain>
    </source>
</reference>
<keyword evidence="5 8" id="KW-1133">Transmembrane helix</keyword>
<dbReference type="InterPro" id="IPR050277">
    <property type="entry name" value="Sodium:Solute_Symporter"/>
</dbReference>
<dbReference type="Pfam" id="PF00474">
    <property type="entry name" value="SSF"/>
    <property type="match status" value="1"/>
</dbReference>
<keyword evidence="10" id="KW-1185">Reference proteome</keyword>
<keyword evidence="6 8" id="KW-0472">Membrane</keyword>
<evidence type="ECO:0000256" key="2">
    <source>
        <dbReference type="ARBA" id="ARBA00006434"/>
    </source>
</evidence>